<dbReference type="InParanoid" id="A0A0H2R7I2"/>
<evidence type="ECO:0000259" key="1">
    <source>
        <dbReference type="PROSITE" id="PS51186"/>
    </source>
</evidence>
<protein>
    <recommendedName>
        <fullName evidence="1">N-acetyltransferase domain-containing protein</fullName>
    </recommendedName>
</protein>
<gene>
    <name evidence="2" type="ORF">SCHPADRAFT_727782</name>
</gene>
<dbReference type="Pfam" id="PF13508">
    <property type="entry name" value="Acetyltransf_7"/>
    <property type="match status" value="1"/>
</dbReference>
<dbReference type="PROSITE" id="PS51186">
    <property type="entry name" value="GNAT"/>
    <property type="match status" value="1"/>
</dbReference>
<dbReference type="PANTHER" id="PTHR42791:SF1">
    <property type="entry name" value="N-ACETYLTRANSFERASE DOMAIN-CONTAINING PROTEIN"/>
    <property type="match status" value="1"/>
</dbReference>
<reference evidence="2 3" key="1">
    <citation type="submission" date="2015-04" db="EMBL/GenBank/DDBJ databases">
        <title>Complete genome sequence of Schizopora paradoxa KUC8140, a cosmopolitan wood degrader in East Asia.</title>
        <authorList>
            <consortium name="DOE Joint Genome Institute"/>
            <person name="Min B."/>
            <person name="Park H."/>
            <person name="Jang Y."/>
            <person name="Kim J.-J."/>
            <person name="Kim K.H."/>
            <person name="Pangilinan J."/>
            <person name="Lipzen A."/>
            <person name="Riley R."/>
            <person name="Grigoriev I.V."/>
            <person name="Spatafora J.W."/>
            <person name="Choi I.-G."/>
        </authorList>
    </citation>
    <scope>NUCLEOTIDE SEQUENCE [LARGE SCALE GENOMIC DNA]</scope>
    <source>
        <strain evidence="2 3">KUC8140</strain>
    </source>
</reference>
<evidence type="ECO:0000313" key="3">
    <source>
        <dbReference type="Proteomes" id="UP000053477"/>
    </source>
</evidence>
<sequence>MASHPKPKLDFTIRKLPGFNDVPETTIDALTKVNCAVFHNDRFNRLVLGGHWDLAPAWHRSFVIDCLMGGVVYVVELDNQIIGDALWHGPGQALSQVEGAAEAGWDRYMAALKKKEPGMEEWWSSYFLPKHSEFMNECLQDPAYKLNGWFLQVIGVLPEYQRNGIGSALINVIFNEIARNPDAPPAERNICLEVEAEGARNFYKKLGFVEKGEIAVKGLGDLGCCPISCFAKEF</sequence>
<dbReference type="EMBL" id="KQ086314">
    <property type="protein sequence ID" value="KLO05398.1"/>
    <property type="molecule type" value="Genomic_DNA"/>
</dbReference>
<feature type="domain" description="N-acetyltransferase" evidence="1">
    <location>
        <begin position="25"/>
        <end position="232"/>
    </location>
</feature>
<dbReference type="PANTHER" id="PTHR42791">
    <property type="entry name" value="GNAT FAMILY ACETYLTRANSFERASE"/>
    <property type="match status" value="1"/>
</dbReference>
<dbReference type="Proteomes" id="UP000053477">
    <property type="component" value="Unassembled WGS sequence"/>
</dbReference>
<dbReference type="SUPFAM" id="SSF55729">
    <property type="entry name" value="Acyl-CoA N-acyltransferases (Nat)"/>
    <property type="match status" value="1"/>
</dbReference>
<dbReference type="InterPro" id="IPR016181">
    <property type="entry name" value="Acyl_CoA_acyltransferase"/>
</dbReference>
<proteinExistence type="predicted"/>
<dbReference type="OrthoDB" id="4738875at2759"/>
<name>A0A0H2R7I2_9AGAM</name>
<organism evidence="2 3">
    <name type="scientific">Schizopora paradoxa</name>
    <dbReference type="NCBI Taxonomy" id="27342"/>
    <lineage>
        <taxon>Eukaryota</taxon>
        <taxon>Fungi</taxon>
        <taxon>Dikarya</taxon>
        <taxon>Basidiomycota</taxon>
        <taxon>Agaricomycotina</taxon>
        <taxon>Agaricomycetes</taxon>
        <taxon>Hymenochaetales</taxon>
        <taxon>Schizoporaceae</taxon>
        <taxon>Schizopora</taxon>
    </lineage>
</organism>
<evidence type="ECO:0000313" key="2">
    <source>
        <dbReference type="EMBL" id="KLO05398.1"/>
    </source>
</evidence>
<dbReference type="GO" id="GO:0016747">
    <property type="term" value="F:acyltransferase activity, transferring groups other than amino-acyl groups"/>
    <property type="evidence" value="ECO:0007669"/>
    <property type="project" value="InterPro"/>
</dbReference>
<dbReference type="InterPro" id="IPR000182">
    <property type="entry name" value="GNAT_dom"/>
</dbReference>
<accession>A0A0H2R7I2</accession>
<keyword evidence="3" id="KW-1185">Reference proteome</keyword>
<dbReference type="STRING" id="27342.A0A0H2R7I2"/>
<dbReference type="CDD" id="cd04301">
    <property type="entry name" value="NAT_SF"/>
    <property type="match status" value="1"/>
</dbReference>
<dbReference type="AlphaFoldDB" id="A0A0H2R7I2"/>
<dbReference type="InterPro" id="IPR052523">
    <property type="entry name" value="Trichothecene_AcTrans"/>
</dbReference>
<dbReference type="Gene3D" id="3.40.630.30">
    <property type="match status" value="1"/>
</dbReference>